<comment type="caution">
    <text evidence="4">The sequence shown here is derived from an EMBL/GenBank/DDBJ whole genome shotgun (WGS) entry which is preliminary data.</text>
</comment>
<reference evidence="4" key="1">
    <citation type="journal article" date="2014" name="Front. Microbiol.">
        <title>High frequency of phylogenetically diverse reductive dehalogenase-homologous genes in deep subseafloor sedimentary metagenomes.</title>
        <authorList>
            <person name="Kawai M."/>
            <person name="Futagami T."/>
            <person name="Toyoda A."/>
            <person name="Takaki Y."/>
            <person name="Nishi S."/>
            <person name="Hori S."/>
            <person name="Arai W."/>
            <person name="Tsubouchi T."/>
            <person name="Morono Y."/>
            <person name="Uchiyama I."/>
            <person name="Ito T."/>
            <person name="Fujiyama A."/>
            <person name="Inagaki F."/>
            <person name="Takami H."/>
        </authorList>
    </citation>
    <scope>NUCLEOTIDE SEQUENCE</scope>
    <source>
        <strain evidence="4">Expedition CK06-06</strain>
    </source>
</reference>
<keyword evidence="1" id="KW-0819">tRNA processing</keyword>
<dbReference type="PANTHER" id="PTHR11142">
    <property type="entry name" value="PSEUDOURIDYLATE SYNTHASE"/>
    <property type="match status" value="1"/>
</dbReference>
<proteinExistence type="predicted"/>
<feature type="non-terminal residue" evidence="4">
    <location>
        <position position="136"/>
    </location>
</feature>
<evidence type="ECO:0000256" key="2">
    <source>
        <dbReference type="ARBA" id="ARBA00023235"/>
    </source>
</evidence>
<protein>
    <recommendedName>
        <fullName evidence="3">Pseudouridine synthase I TruA alpha/beta domain-containing protein</fullName>
    </recommendedName>
</protein>
<organism evidence="4">
    <name type="scientific">marine sediment metagenome</name>
    <dbReference type="NCBI Taxonomy" id="412755"/>
    <lineage>
        <taxon>unclassified sequences</taxon>
        <taxon>metagenomes</taxon>
        <taxon>ecological metagenomes</taxon>
    </lineage>
</organism>
<dbReference type="InterPro" id="IPR020097">
    <property type="entry name" value="PsdUridine_synth_TruA_a/b_dom"/>
</dbReference>
<evidence type="ECO:0000256" key="1">
    <source>
        <dbReference type="ARBA" id="ARBA00022694"/>
    </source>
</evidence>
<dbReference type="Pfam" id="PF01416">
    <property type="entry name" value="PseudoU_synth_1"/>
    <property type="match status" value="1"/>
</dbReference>
<dbReference type="FunFam" id="3.30.70.580:FF:000001">
    <property type="entry name" value="tRNA pseudouridine synthase A"/>
    <property type="match status" value="1"/>
</dbReference>
<dbReference type="InterPro" id="IPR020094">
    <property type="entry name" value="TruA/RsuA/RluB/E/F_N"/>
</dbReference>
<evidence type="ECO:0000259" key="3">
    <source>
        <dbReference type="Pfam" id="PF01416"/>
    </source>
</evidence>
<gene>
    <name evidence="4" type="ORF">S01H1_32882</name>
</gene>
<sequence length="136" mass="15061">MRNIKLTLEYDGTLYCGWQTQANGPTVQATLEEAIGAVVGGEVKVYGSGRTDSGVHALSQVASFHTDSALASGKLRDAINAHLPEDIAVLHAEDVAEDFHARYSARSKIYRYIVLNRAVRSALERHRCFFVRHFLD</sequence>
<dbReference type="GO" id="GO:0031119">
    <property type="term" value="P:tRNA pseudouridine synthesis"/>
    <property type="evidence" value="ECO:0007669"/>
    <property type="project" value="TreeGrafter"/>
</dbReference>
<dbReference type="GO" id="GO:0009982">
    <property type="term" value="F:pseudouridine synthase activity"/>
    <property type="evidence" value="ECO:0007669"/>
    <property type="project" value="InterPro"/>
</dbReference>
<dbReference type="EMBL" id="BARS01020389">
    <property type="protein sequence ID" value="GAG06695.1"/>
    <property type="molecule type" value="Genomic_DNA"/>
</dbReference>
<evidence type="ECO:0000313" key="4">
    <source>
        <dbReference type="EMBL" id="GAG06695.1"/>
    </source>
</evidence>
<dbReference type="PANTHER" id="PTHR11142:SF0">
    <property type="entry name" value="TRNA PSEUDOURIDINE SYNTHASE-LIKE 1"/>
    <property type="match status" value="1"/>
</dbReference>
<keyword evidence="2" id="KW-0413">Isomerase</keyword>
<dbReference type="AlphaFoldDB" id="X0UM13"/>
<dbReference type="SUPFAM" id="SSF55120">
    <property type="entry name" value="Pseudouridine synthase"/>
    <property type="match status" value="1"/>
</dbReference>
<name>X0UM13_9ZZZZ</name>
<dbReference type="InterPro" id="IPR020103">
    <property type="entry name" value="PsdUridine_synth_cat_dom_sf"/>
</dbReference>
<dbReference type="GO" id="GO:0003723">
    <property type="term" value="F:RNA binding"/>
    <property type="evidence" value="ECO:0007669"/>
    <property type="project" value="InterPro"/>
</dbReference>
<dbReference type="InterPro" id="IPR001406">
    <property type="entry name" value="PsdUridine_synth_TruA"/>
</dbReference>
<dbReference type="Gene3D" id="3.30.70.580">
    <property type="entry name" value="Pseudouridine synthase I, catalytic domain, N-terminal subdomain"/>
    <property type="match status" value="1"/>
</dbReference>
<feature type="domain" description="Pseudouridine synthase I TruA alpha/beta" evidence="3">
    <location>
        <begin position="9"/>
        <end position="104"/>
    </location>
</feature>
<accession>X0UM13</accession>